<feature type="non-terminal residue" evidence="1">
    <location>
        <position position="100"/>
    </location>
</feature>
<protein>
    <recommendedName>
        <fullName evidence="2">FAD-binding domain-containing protein</fullName>
    </recommendedName>
</protein>
<dbReference type="PANTHER" id="PTHR42685:SF18">
    <property type="entry name" value="DIGERANYLGERANYLGLYCEROPHOSPHOLIPID REDUCTASE"/>
    <property type="match status" value="1"/>
</dbReference>
<comment type="caution">
    <text evidence="1">The sequence shown here is derived from an EMBL/GenBank/DDBJ whole genome shotgun (WGS) entry which is preliminary data.</text>
</comment>
<gene>
    <name evidence="1" type="ORF">S12H4_44537</name>
</gene>
<dbReference type="EMBL" id="BARW01027449">
    <property type="protein sequence ID" value="GAJ15622.1"/>
    <property type="molecule type" value="Genomic_DNA"/>
</dbReference>
<dbReference type="AlphaFoldDB" id="X1VDK5"/>
<accession>X1VDK5</accession>
<dbReference type="Pfam" id="PF13450">
    <property type="entry name" value="NAD_binding_8"/>
    <property type="match status" value="1"/>
</dbReference>
<dbReference type="Gene3D" id="3.50.50.60">
    <property type="entry name" value="FAD/NAD(P)-binding domain"/>
    <property type="match status" value="1"/>
</dbReference>
<evidence type="ECO:0000313" key="1">
    <source>
        <dbReference type="EMBL" id="GAJ15622.1"/>
    </source>
</evidence>
<evidence type="ECO:0008006" key="2">
    <source>
        <dbReference type="Google" id="ProtNLM"/>
    </source>
</evidence>
<dbReference type="PANTHER" id="PTHR42685">
    <property type="entry name" value="GERANYLGERANYL DIPHOSPHATE REDUCTASE"/>
    <property type="match status" value="1"/>
</dbReference>
<dbReference type="InterPro" id="IPR050407">
    <property type="entry name" value="Geranylgeranyl_reductase"/>
</dbReference>
<sequence>MIPIGDSDLLDAIVAGAGPVGSRIACGLAKLGYSVLVIEEHQQIGEPVQCSGIIGRECVERYQIPKEVILTESQSAKFFSPSGKYIRLATEEVQAYIVDR</sequence>
<dbReference type="Gene3D" id="3.30.9.10">
    <property type="entry name" value="D-Amino Acid Oxidase, subunit A, domain 2"/>
    <property type="match status" value="1"/>
</dbReference>
<proteinExistence type="predicted"/>
<organism evidence="1">
    <name type="scientific">marine sediment metagenome</name>
    <dbReference type="NCBI Taxonomy" id="412755"/>
    <lineage>
        <taxon>unclassified sequences</taxon>
        <taxon>metagenomes</taxon>
        <taxon>ecological metagenomes</taxon>
    </lineage>
</organism>
<reference evidence="1" key="1">
    <citation type="journal article" date="2014" name="Front. Microbiol.">
        <title>High frequency of phylogenetically diverse reductive dehalogenase-homologous genes in deep subseafloor sedimentary metagenomes.</title>
        <authorList>
            <person name="Kawai M."/>
            <person name="Futagami T."/>
            <person name="Toyoda A."/>
            <person name="Takaki Y."/>
            <person name="Nishi S."/>
            <person name="Hori S."/>
            <person name="Arai W."/>
            <person name="Tsubouchi T."/>
            <person name="Morono Y."/>
            <person name="Uchiyama I."/>
            <person name="Ito T."/>
            <person name="Fujiyama A."/>
            <person name="Inagaki F."/>
            <person name="Takami H."/>
        </authorList>
    </citation>
    <scope>NUCLEOTIDE SEQUENCE</scope>
    <source>
        <strain evidence="1">Expedition CK06-06</strain>
    </source>
</reference>
<name>X1VDK5_9ZZZZ</name>
<dbReference type="InterPro" id="IPR036188">
    <property type="entry name" value="FAD/NAD-bd_sf"/>
</dbReference>
<dbReference type="SUPFAM" id="SSF51905">
    <property type="entry name" value="FAD/NAD(P)-binding domain"/>
    <property type="match status" value="1"/>
</dbReference>